<gene>
    <name evidence="1" type="ORF">MHBO_001125</name>
</gene>
<keyword evidence="2" id="KW-1185">Reference proteome</keyword>
<accession>A0ABV2AHV2</accession>
<sequence length="136" mass="16067">MALPKLKKLPIMAKKHFSLIKIKNAKQKYLPILLVFVTTIVGSAVKDLLDLTKTIFTFSKEKFVCFELKLLRYLQNKYPNVRREDKDTKNKIAFLKNGDVYLSGAIRTQFFNFIQCRTKHNEFKRNLKMKYTEKIS</sequence>
<evidence type="ECO:0000313" key="2">
    <source>
        <dbReference type="Proteomes" id="UP001439008"/>
    </source>
</evidence>
<reference evidence="1 2" key="1">
    <citation type="journal article" date="2024" name="BMC Biol.">
        <title>Comparative genomics of Ascetosporea gives new insight into the evolutionary basis for animal parasitism in Rhizaria.</title>
        <authorList>
            <person name="Hiltunen Thoren M."/>
            <person name="Onut-Brannstrom I."/>
            <person name="Alfjorden A."/>
            <person name="Peckova H."/>
            <person name="Swords F."/>
            <person name="Hooper C."/>
            <person name="Holzer A.S."/>
            <person name="Bass D."/>
            <person name="Burki F."/>
        </authorList>
    </citation>
    <scope>NUCLEOTIDE SEQUENCE [LARGE SCALE GENOMIC DNA]</scope>
    <source>
        <strain evidence="1">20-A016</strain>
    </source>
</reference>
<comment type="caution">
    <text evidence="1">The sequence shown here is derived from an EMBL/GenBank/DDBJ whole genome shotgun (WGS) entry which is preliminary data.</text>
</comment>
<proteinExistence type="predicted"/>
<protein>
    <recommendedName>
        <fullName evidence="3">LAGLIDADG homing endonuclease</fullName>
    </recommendedName>
</protein>
<dbReference type="Proteomes" id="UP001439008">
    <property type="component" value="Unassembled WGS sequence"/>
</dbReference>
<name>A0ABV2AHV2_9EUKA</name>
<organism evidence="1 2">
    <name type="scientific">Bonamia ostreae</name>
    <dbReference type="NCBI Taxonomy" id="126728"/>
    <lineage>
        <taxon>Eukaryota</taxon>
        <taxon>Sar</taxon>
        <taxon>Rhizaria</taxon>
        <taxon>Endomyxa</taxon>
        <taxon>Ascetosporea</taxon>
        <taxon>Haplosporida</taxon>
        <taxon>Bonamia</taxon>
    </lineage>
</organism>
<evidence type="ECO:0008006" key="3">
    <source>
        <dbReference type="Google" id="ProtNLM"/>
    </source>
</evidence>
<evidence type="ECO:0000313" key="1">
    <source>
        <dbReference type="EMBL" id="MES1919266.1"/>
    </source>
</evidence>
<dbReference type="EMBL" id="JBDODL010000242">
    <property type="protein sequence ID" value="MES1919266.1"/>
    <property type="molecule type" value="Genomic_DNA"/>
</dbReference>